<dbReference type="PROSITE" id="PS51257">
    <property type="entry name" value="PROKAR_LIPOPROTEIN"/>
    <property type="match status" value="1"/>
</dbReference>
<dbReference type="InterPro" id="IPR000620">
    <property type="entry name" value="EamA_dom"/>
</dbReference>
<sequence length="286" mass="31030">MNRSKIYLAIAFSIACMSTASIMIRMCAAPPLIVAMYRVFFTAILAVPFGGRNFVVGLKSISPRDLIYIAGAGFFLALHFSFWITSLDYTSISSSVLFTNLQVIFVLLFSIFLLKEKVDWKAIAGILVALLGSSFIAHGDSQNGRLLGDMMALLSGLFVAVYIMAGRKVRSRVDAMTYTSVVSTVAGLVLLLACLISGLDFFGYPTMDWIYFLLLALGPGIAGHGIIIWALKYIKAPVVAVSILGESVGASILAYFIFCETLLWYQLIGGFLILTGIYTAATQDNS</sequence>
<evidence type="ECO:0000313" key="3">
    <source>
        <dbReference type="EMBL" id="KUG03263.1"/>
    </source>
</evidence>
<feature type="domain" description="EamA" evidence="2">
    <location>
        <begin position="6"/>
        <end position="136"/>
    </location>
</feature>
<name>A0A0W8E3M1_9ZZZZ</name>
<feature type="transmembrane region" description="Helical" evidence="1">
    <location>
        <begin position="7"/>
        <end position="26"/>
    </location>
</feature>
<dbReference type="PANTHER" id="PTHR22911">
    <property type="entry name" value="ACYL-MALONYL CONDENSING ENZYME-RELATED"/>
    <property type="match status" value="1"/>
</dbReference>
<feature type="domain" description="EamA" evidence="2">
    <location>
        <begin position="147"/>
        <end position="279"/>
    </location>
</feature>
<evidence type="ECO:0000256" key="1">
    <source>
        <dbReference type="SAM" id="Phobius"/>
    </source>
</evidence>
<feature type="transmembrane region" description="Helical" evidence="1">
    <location>
        <begin position="177"/>
        <end position="203"/>
    </location>
</feature>
<accession>A0A0W8E3M1</accession>
<dbReference type="Pfam" id="PF00892">
    <property type="entry name" value="EamA"/>
    <property type="match status" value="2"/>
</dbReference>
<feature type="transmembrane region" description="Helical" evidence="1">
    <location>
        <begin position="209"/>
        <end position="231"/>
    </location>
</feature>
<feature type="transmembrane region" description="Helical" evidence="1">
    <location>
        <begin position="238"/>
        <end position="257"/>
    </location>
</feature>
<dbReference type="EMBL" id="LNQE01001888">
    <property type="protein sequence ID" value="KUG03263.1"/>
    <property type="molecule type" value="Genomic_DNA"/>
</dbReference>
<feature type="transmembrane region" description="Helical" evidence="1">
    <location>
        <begin position="145"/>
        <end position="165"/>
    </location>
</feature>
<dbReference type="InterPro" id="IPR037185">
    <property type="entry name" value="EmrE-like"/>
</dbReference>
<feature type="transmembrane region" description="Helical" evidence="1">
    <location>
        <begin position="263"/>
        <end position="281"/>
    </location>
</feature>
<feature type="transmembrane region" description="Helical" evidence="1">
    <location>
        <begin position="96"/>
        <end position="114"/>
    </location>
</feature>
<feature type="transmembrane region" description="Helical" evidence="1">
    <location>
        <begin position="121"/>
        <end position="139"/>
    </location>
</feature>
<dbReference type="PANTHER" id="PTHR22911:SF76">
    <property type="entry name" value="EAMA DOMAIN-CONTAINING PROTEIN"/>
    <property type="match status" value="1"/>
</dbReference>
<dbReference type="GO" id="GO:0016020">
    <property type="term" value="C:membrane"/>
    <property type="evidence" value="ECO:0007669"/>
    <property type="project" value="InterPro"/>
</dbReference>
<proteinExistence type="predicted"/>
<gene>
    <name evidence="3" type="ORF">ASZ90_019362</name>
</gene>
<keyword evidence="1" id="KW-1133">Transmembrane helix</keyword>
<comment type="caution">
    <text evidence="3">The sequence shown here is derived from an EMBL/GenBank/DDBJ whole genome shotgun (WGS) entry which is preliminary data.</text>
</comment>
<evidence type="ECO:0000259" key="2">
    <source>
        <dbReference type="Pfam" id="PF00892"/>
    </source>
</evidence>
<dbReference type="SUPFAM" id="SSF103481">
    <property type="entry name" value="Multidrug resistance efflux transporter EmrE"/>
    <property type="match status" value="2"/>
</dbReference>
<organism evidence="3">
    <name type="scientific">hydrocarbon metagenome</name>
    <dbReference type="NCBI Taxonomy" id="938273"/>
    <lineage>
        <taxon>unclassified sequences</taxon>
        <taxon>metagenomes</taxon>
        <taxon>ecological metagenomes</taxon>
    </lineage>
</organism>
<dbReference type="Gene3D" id="1.10.3730.20">
    <property type="match status" value="1"/>
</dbReference>
<keyword evidence="1" id="KW-0812">Transmembrane</keyword>
<dbReference type="AlphaFoldDB" id="A0A0W8E3M1"/>
<feature type="transmembrane region" description="Helical" evidence="1">
    <location>
        <begin position="66"/>
        <end position="84"/>
    </location>
</feature>
<reference evidence="3" key="1">
    <citation type="journal article" date="2015" name="Proc. Natl. Acad. Sci. U.S.A.">
        <title>Networks of energetic and metabolic interactions define dynamics in microbial communities.</title>
        <authorList>
            <person name="Embree M."/>
            <person name="Liu J.K."/>
            <person name="Al-Bassam M.M."/>
            <person name="Zengler K."/>
        </authorList>
    </citation>
    <scope>NUCLEOTIDE SEQUENCE</scope>
</reference>
<feature type="transmembrane region" description="Helical" evidence="1">
    <location>
        <begin position="32"/>
        <end position="54"/>
    </location>
</feature>
<keyword evidence="1" id="KW-0472">Membrane</keyword>
<protein>
    <recommendedName>
        <fullName evidence="2">EamA domain-containing protein</fullName>
    </recommendedName>
</protein>